<dbReference type="EMBL" id="KF594194">
    <property type="protein sequence ID" value="AIE38809.1"/>
    <property type="molecule type" value="Genomic_DNA"/>
</dbReference>
<dbReference type="EMBL" id="KF594187">
    <property type="protein sequence ID" value="AIE38508.1"/>
    <property type="molecule type" value="Genomic_DNA"/>
</dbReference>
<organism evidence="7">
    <name type="scientific">Siphovirus contig89</name>
    <dbReference type="NCBI Taxonomy" id="1518022"/>
    <lineage>
        <taxon>Viruses</taxon>
        <taxon>Duplodnaviria</taxon>
        <taxon>Heunggongvirae</taxon>
        <taxon>Uroviricota</taxon>
        <taxon>Caudoviricetes</taxon>
    </lineage>
</organism>
<reference evidence="7" key="1">
    <citation type="journal article" date="2014" name="ISME J.">
        <title>Human oral viruses are personal, persistent and gender-consistent.</title>
        <authorList>
            <person name="Abeles S.R."/>
            <person name="Robles-Sikisaka R."/>
            <person name="Ly M."/>
            <person name="Lum A.G."/>
            <person name="Salzman J."/>
            <person name="Boehm T.K."/>
            <person name="Pride D.T."/>
        </authorList>
    </citation>
    <scope>NUCLEOTIDE SEQUENCE</scope>
    <source>
        <strain evidence="8">Day14AM</strain>
        <strain evidence="1">Day1AM</strain>
        <strain evidence="2">Day1Noon</strain>
        <strain evidence="3">Day1PM</strain>
        <strain evidence="4">Day2AM</strain>
        <strain evidence="9">Day30AM</strain>
        <strain evidence="10">Day30Noon</strain>
        <strain evidence="5">Day4AM</strain>
        <strain evidence="11">Day60AM</strain>
        <strain evidence="6">Day7AM</strain>
        <strain evidence="7">Day7Noon</strain>
    </source>
</reference>
<evidence type="ECO:0000313" key="8">
    <source>
        <dbReference type="EMBL" id="AIE38680.1"/>
    </source>
</evidence>
<evidence type="ECO:0000313" key="10">
    <source>
        <dbReference type="EMBL" id="AIE38766.1"/>
    </source>
</evidence>
<accession>A0A075EHD9</accession>
<dbReference type="EMBL" id="KF594190">
    <property type="protein sequence ID" value="AIE38637.1"/>
    <property type="molecule type" value="Genomic_DNA"/>
</dbReference>
<dbReference type="EMBL" id="KF594189">
    <property type="protein sequence ID" value="AIE38594.1"/>
    <property type="molecule type" value="Genomic_DNA"/>
</dbReference>
<dbReference type="EMBL" id="KF594193">
    <property type="protein sequence ID" value="AIE38766.1"/>
    <property type="molecule type" value="Genomic_DNA"/>
</dbReference>
<evidence type="ECO:0000313" key="3">
    <source>
        <dbReference type="EMBL" id="AIE38465.1"/>
    </source>
</evidence>
<evidence type="ECO:0000313" key="5">
    <source>
        <dbReference type="EMBL" id="AIE38551.1"/>
    </source>
</evidence>
<name>A0A075EHD9_9CAUD</name>
<evidence type="ECO:0000313" key="7">
    <source>
        <dbReference type="EMBL" id="AIE38637.1"/>
    </source>
</evidence>
<dbReference type="EMBL" id="KF594186">
    <property type="protein sequence ID" value="AIE38465.1"/>
    <property type="molecule type" value="Genomic_DNA"/>
</dbReference>
<dbReference type="EMBL" id="KF594185">
    <property type="protein sequence ID" value="AIE38422.1"/>
    <property type="molecule type" value="Genomic_DNA"/>
</dbReference>
<evidence type="ECO:0000313" key="11">
    <source>
        <dbReference type="EMBL" id="AIE38809.1"/>
    </source>
</evidence>
<evidence type="ECO:0000313" key="1">
    <source>
        <dbReference type="EMBL" id="AIE38379.1"/>
    </source>
</evidence>
<dbReference type="EMBL" id="KF594192">
    <property type="protein sequence ID" value="AIE38723.1"/>
    <property type="molecule type" value="Genomic_DNA"/>
</dbReference>
<protein>
    <submittedName>
        <fullName evidence="7">Uncharacterized protein</fullName>
    </submittedName>
</protein>
<evidence type="ECO:0000313" key="2">
    <source>
        <dbReference type="EMBL" id="AIE38422.1"/>
    </source>
</evidence>
<dbReference type="EMBL" id="KF594184">
    <property type="protein sequence ID" value="AIE38379.1"/>
    <property type="molecule type" value="Genomic_DNA"/>
</dbReference>
<evidence type="ECO:0000313" key="4">
    <source>
        <dbReference type="EMBL" id="AIE38508.1"/>
    </source>
</evidence>
<dbReference type="EMBL" id="KF594188">
    <property type="protein sequence ID" value="AIE38551.1"/>
    <property type="molecule type" value="Genomic_DNA"/>
</dbReference>
<evidence type="ECO:0000313" key="9">
    <source>
        <dbReference type="EMBL" id="AIE38723.1"/>
    </source>
</evidence>
<sequence>MKAYTVERHGEHWIAWHKEELLGVADDMISAYRLVEEATNDNR</sequence>
<proteinExistence type="predicted"/>
<evidence type="ECO:0000313" key="6">
    <source>
        <dbReference type="EMBL" id="AIE38594.1"/>
    </source>
</evidence>
<dbReference type="EMBL" id="KF594191">
    <property type="protein sequence ID" value="AIE38680.1"/>
    <property type="molecule type" value="Genomic_DNA"/>
</dbReference>